<name>A0ACA9PNY5_9GLOM</name>
<proteinExistence type="predicted"/>
<reference evidence="1" key="1">
    <citation type="submission" date="2021-06" db="EMBL/GenBank/DDBJ databases">
        <authorList>
            <person name="Kallberg Y."/>
            <person name="Tangrot J."/>
            <person name="Rosling A."/>
        </authorList>
    </citation>
    <scope>NUCLEOTIDE SEQUENCE</scope>
    <source>
        <strain evidence="1">MA461A</strain>
    </source>
</reference>
<comment type="caution">
    <text evidence="1">The sequence shown here is derived from an EMBL/GenBank/DDBJ whole genome shotgun (WGS) entry which is preliminary data.</text>
</comment>
<keyword evidence="2" id="KW-1185">Reference proteome</keyword>
<evidence type="ECO:0000313" key="2">
    <source>
        <dbReference type="Proteomes" id="UP000789920"/>
    </source>
</evidence>
<gene>
    <name evidence="1" type="ORF">RPERSI_LOCUS10806</name>
</gene>
<organism evidence="1 2">
    <name type="scientific">Racocetra persica</name>
    <dbReference type="NCBI Taxonomy" id="160502"/>
    <lineage>
        <taxon>Eukaryota</taxon>
        <taxon>Fungi</taxon>
        <taxon>Fungi incertae sedis</taxon>
        <taxon>Mucoromycota</taxon>
        <taxon>Glomeromycotina</taxon>
        <taxon>Glomeromycetes</taxon>
        <taxon>Diversisporales</taxon>
        <taxon>Gigasporaceae</taxon>
        <taxon>Racocetra</taxon>
    </lineage>
</organism>
<dbReference type="EMBL" id="CAJVQC010021739">
    <property type="protein sequence ID" value="CAG8714825.1"/>
    <property type="molecule type" value="Genomic_DNA"/>
</dbReference>
<evidence type="ECO:0000313" key="1">
    <source>
        <dbReference type="EMBL" id="CAG8714825.1"/>
    </source>
</evidence>
<accession>A0ACA9PNY5</accession>
<dbReference type="Proteomes" id="UP000789920">
    <property type="component" value="Unassembled WGS sequence"/>
</dbReference>
<protein>
    <submittedName>
        <fullName evidence="1">16294_t:CDS:1</fullName>
    </submittedName>
</protein>
<feature type="non-terminal residue" evidence="1">
    <location>
        <position position="1"/>
    </location>
</feature>
<sequence>WVSFYHQKWVIASLNNCVSQIDSNIWKSSPDNTNIVKASHALSNRCGKSLKLMSAILQGRKLDKKKFTAIRIHQQYNVLNHGRDKGIISRNVLSNKHRVTTINSDDSNESNQNKSLTVDKLEYQE</sequence>